<dbReference type="GeneID" id="26247421"/>
<dbReference type="EMBL" id="CP058938">
    <property type="protein sequence ID" value="QLI74311.1"/>
    <property type="molecule type" value="Genomic_DNA"/>
</dbReference>
<reference evidence="2 3" key="1">
    <citation type="submission" date="2020-07" db="EMBL/GenBank/DDBJ databases">
        <title>Telomere length de novo assembly of all 7 chromosomes of the fungus, Metarhizium brunneum, using a novel assembly pipeline.</title>
        <authorList>
            <person name="Saud z."/>
            <person name="Kortsinoglou A."/>
            <person name="Kouvelis V.N."/>
            <person name="Butt T.M."/>
        </authorList>
    </citation>
    <scope>NUCLEOTIDE SEQUENCE [LARGE SCALE GENOMIC DNA]</scope>
    <source>
        <strain evidence="2 3">4556</strain>
    </source>
</reference>
<organism evidence="2 3">
    <name type="scientific">Metarhizium brunneum</name>
    <dbReference type="NCBI Taxonomy" id="500148"/>
    <lineage>
        <taxon>Eukaryota</taxon>
        <taxon>Fungi</taxon>
        <taxon>Dikarya</taxon>
        <taxon>Ascomycota</taxon>
        <taxon>Pezizomycotina</taxon>
        <taxon>Sordariomycetes</taxon>
        <taxon>Hypocreomycetidae</taxon>
        <taxon>Hypocreales</taxon>
        <taxon>Clavicipitaceae</taxon>
        <taxon>Metarhizium</taxon>
    </lineage>
</organism>
<gene>
    <name evidence="2" type="ORF">G6M90_00g113500</name>
</gene>
<name>A0A7D5V5P0_9HYPO</name>
<sequence length="378" mass="42571">MSASSVVSQLRSLFDKADQLIPKLNKIYPTDEQWESLGDFSAKLATAATTIGQRVQALKESRADRAWKESEKLRSHALKCQGDVLANGRLKQSPVFRRNIVTIFEGPKDSKFDTEDTRVRKATTRQRCAQIRSLSPDGIISWAIAFAPSLWAGGSMATDIFKCLLEDIEPDCHPSWPSIVGETLHTLQADEEVLQRSTDYQKLLCAYDTPLATNLESNRKRKRLDHKRPSTILGQKGEDIPCLRRNVAKVLLEQSQYNNDKSTLSRGEACDPESRQGKQEDHSMLNPQPPNDGNREMKHMCTNAPASRVEDLPEPLREAVENSRLFKWERSQGYETTGCVTAVFPKDNTQDVTFTLWCGNVQGYHLISFFGLQHAMSS</sequence>
<evidence type="ECO:0000256" key="1">
    <source>
        <dbReference type="SAM" id="MobiDB-lite"/>
    </source>
</evidence>
<dbReference type="Proteomes" id="UP000510686">
    <property type="component" value="Chromosome 7"/>
</dbReference>
<keyword evidence="3" id="KW-1185">Reference proteome</keyword>
<dbReference type="OrthoDB" id="5422777at2759"/>
<evidence type="ECO:0000313" key="2">
    <source>
        <dbReference type="EMBL" id="QLI74311.1"/>
    </source>
</evidence>
<dbReference type="RefSeq" id="XP_014539756.2">
    <property type="nucleotide sequence ID" value="XM_014684270.2"/>
</dbReference>
<dbReference type="KEGG" id="mbrn:26247421"/>
<dbReference type="AlphaFoldDB" id="A0A7D5V5P0"/>
<proteinExistence type="predicted"/>
<feature type="compositionally biased region" description="Basic and acidic residues" evidence="1">
    <location>
        <begin position="268"/>
        <end position="283"/>
    </location>
</feature>
<protein>
    <submittedName>
        <fullName evidence="2">Uncharacterized protein</fullName>
    </submittedName>
</protein>
<accession>A0A7D5V5P0</accession>
<feature type="region of interest" description="Disordered" evidence="1">
    <location>
        <begin position="261"/>
        <end position="299"/>
    </location>
</feature>
<evidence type="ECO:0000313" key="3">
    <source>
        <dbReference type="Proteomes" id="UP000510686"/>
    </source>
</evidence>